<accession>D6X5K7</accession>
<dbReference type="AlphaFoldDB" id="D6X5K7"/>
<reference evidence="3" key="2">
    <citation type="submission" date="2009-10" db="EMBL/GenBank/DDBJ databases">
        <title>The genome sequence of Streptomyces pristinaespiralis strain ATCC 25486.</title>
        <authorList>
            <consortium name="The Broad Institute Genome Sequencing Platform"/>
            <consortium name="Broad Institute Microbial Sequencing Center"/>
            <person name="Fischbach M."/>
            <person name="Godfrey P."/>
            <person name="Ward D."/>
            <person name="Young S."/>
            <person name="Zeng Q."/>
            <person name="Koehrsen M."/>
            <person name="Alvarado L."/>
            <person name="Berlin A.M."/>
            <person name="Bochicchio J."/>
            <person name="Borenstein D."/>
            <person name="Chapman S.B."/>
            <person name="Chen Z."/>
            <person name="Engels R."/>
            <person name="Freedman E."/>
            <person name="Gellesch M."/>
            <person name="Goldberg J."/>
            <person name="Griggs A."/>
            <person name="Gujja S."/>
            <person name="Heilman E.R."/>
            <person name="Heiman D.I."/>
            <person name="Hepburn T.A."/>
            <person name="Howarth C."/>
            <person name="Jen D."/>
            <person name="Larson L."/>
            <person name="Lewis B."/>
            <person name="Mehta T."/>
            <person name="Park D."/>
            <person name="Pearson M."/>
            <person name="Richards J."/>
            <person name="Roberts A."/>
            <person name="Saif S."/>
            <person name="Shea T.D."/>
            <person name="Shenoy N."/>
            <person name="Sisk P."/>
            <person name="Stolte C."/>
            <person name="Sykes S.N."/>
            <person name="Thomson T."/>
            <person name="Walk T."/>
            <person name="White J."/>
            <person name="Yandava C."/>
            <person name="Straight P."/>
            <person name="Clardy J."/>
            <person name="Hung D."/>
            <person name="Kolter R."/>
            <person name="Mekalanos J."/>
            <person name="Walker S."/>
            <person name="Walsh C.T."/>
            <person name="Wieland-Brown L.C."/>
            <person name="Haas B."/>
            <person name="Nusbaum C."/>
            <person name="Birren B."/>
        </authorList>
    </citation>
    <scope>NUCLEOTIDE SEQUENCE [LARGE SCALE GENOMIC DNA]</scope>
    <source>
        <strain evidence="3">ATCC 25486 / DSM 40338 / CBS 914.69 / JCM 4507 / NBRC 13074 / NRRL 2958 / 5647</strain>
    </source>
</reference>
<feature type="region of interest" description="Disordered" evidence="1">
    <location>
        <begin position="1"/>
        <end position="25"/>
    </location>
</feature>
<evidence type="ECO:0000256" key="1">
    <source>
        <dbReference type="SAM" id="MobiDB-lite"/>
    </source>
</evidence>
<sequence>MPAAQGRPTVNGRRPTPCRGTGRRPSVRAVLLAHMPVPPIRRATVPEDPGAPPTSPFSLLGAFVIR</sequence>
<gene>
    <name evidence="2" type="ORF">SSDG_06664</name>
</gene>
<dbReference type="Proteomes" id="UP000002805">
    <property type="component" value="Chromosome"/>
</dbReference>
<proteinExistence type="predicted"/>
<name>D6X5K7_STRE2</name>
<organism evidence="2 3">
    <name type="scientific">Streptomyces pristinaespiralis (strain ATCC 25486 / DSM 40338 / CBS 914.69 / JCM 4507 / KCC S-0507 / NBRC 13074 / NRRL 2958 / 5647)</name>
    <dbReference type="NCBI Taxonomy" id="457429"/>
    <lineage>
        <taxon>Bacteria</taxon>
        <taxon>Bacillati</taxon>
        <taxon>Actinomycetota</taxon>
        <taxon>Actinomycetes</taxon>
        <taxon>Kitasatosporales</taxon>
        <taxon>Streptomycetaceae</taxon>
        <taxon>Streptomyces</taxon>
    </lineage>
</organism>
<dbReference type="HOGENOM" id="CLU_2829484_0_0_11"/>
<dbReference type="EMBL" id="CM000950">
    <property type="protein sequence ID" value="EFH31423.1"/>
    <property type="molecule type" value="Genomic_DNA"/>
</dbReference>
<reference evidence="3" key="1">
    <citation type="submission" date="2008-02" db="EMBL/GenBank/DDBJ databases">
        <authorList>
            <consortium name="The Broad Institute Genome Sequencing Platform"/>
            <person name="Fischbach M."/>
            <person name="Ward D."/>
            <person name="Young S."/>
            <person name="Jaffe D."/>
            <person name="Gnerre S."/>
            <person name="Berlin A."/>
            <person name="Heiman D."/>
            <person name="Hepburn T."/>
            <person name="Sykes S."/>
            <person name="Alvarado L."/>
            <person name="Kodira C.D."/>
            <person name="Straight P."/>
            <person name="Clardy J."/>
            <person name="Hung D."/>
            <person name="Kolter R."/>
            <person name="Mekalanos J."/>
            <person name="Walker S."/>
            <person name="Walsh C.T."/>
            <person name="Lander E."/>
            <person name="Galagan J."/>
            <person name="Nusbaum C."/>
            <person name="Birren B."/>
        </authorList>
    </citation>
    <scope>NUCLEOTIDE SEQUENCE [LARGE SCALE GENOMIC DNA]</scope>
    <source>
        <strain evidence="3">ATCC 25486 / DSM 40338 / CBS 914.69 / JCM 4507 / NBRC 13074 / NRRL 2958 / 5647</strain>
    </source>
</reference>
<protein>
    <submittedName>
        <fullName evidence="2">Predicted protein</fullName>
    </submittedName>
</protein>
<keyword evidence="3" id="KW-1185">Reference proteome</keyword>
<evidence type="ECO:0000313" key="2">
    <source>
        <dbReference type="EMBL" id="EFH31423.1"/>
    </source>
</evidence>
<evidence type="ECO:0000313" key="3">
    <source>
        <dbReference type="Proteomes" id="UP000002805"/>
    </source>
</evidence>